<feature type="compositionally biased region" description="Polar residues" evidence="13">
    <location>
        <begin position="10"/>
        <end position="19"/>
    </location>
</feature>
<feature type="region of interest" description="Disordered" evidence="13">
    <location>
        <begin position="1"/>
        <end position="23"/>
    </location>
</feature>
<keyword evidence="8" id="KW-0720">Serine protease</keyword>
<dbReference type="RefSeq" id="XP_018227995.1">
    <property type="nucleotide sequence ID" value="XM_018375854.1"/>
</dbReference>
<dbReference type="GO" id="GO:0008239">
    <property type="term" value="F:dipeptidyl-peptidase activity"/>
    <property type="evidence" value="ECO:0007669"/>
    <property type="project" value="TreeGrafter"/>
</dbReference>
<keyword evidence="12" id="KW-0325">Glycoprotein</keyword>
<dbReference type="STRING" id="1408657.A0A0W4ZD02"/>
<dbReference type="GO" id="GO:0008236">
    <property type="term" value="F:serine-type peptidase activity"/>
    <property type="evidence" value="ECO:0007669"/>
    <property type="project" value="UniProtKB-KW"/>
</dbReference>
<dbReference type="InterPro" id="IPR029058">
    <property type="entry name" value="AB_hydrolase_fold"/>
</dbReference>
<reference evidence="18" key="1">
    <citation type="journal article" date="2016" name="Nat. Commun.">
        <title>Genome analysis of three Pneumocystis species reveals adaptation mechanisms to life exclusively in mammalian hosts.</title>
        <authorList>
            <person name="Ma L."/>
            <person name="Chen Z."/>
            <person name="Huang D.W."/>
            <person name="Kutty G."/>
            <person name="Ishihara M."/>
            <person name="Wang H."/>
            <person name="Abouelleil A."/>
            <person name="Bishop L."/>
            <person name="Davey E."/>
            <person name="Deng R."/>
            <person name="Deng X."/>
            <person name="Fan L."/>
            <person name="Fantoni G."/>
            <person name="Fitzgerald M."/>
            <person name="Gogineni E."/>
            <person name="Goldberg J.M."/>
            <person name="Handley G."/>
            <person name="Hu X."/>
            <person name="Huber C."/>
            <person name="Jiao X."/>
            <person name="Jones K."/>
            <person name="Levin J.Z."/>
            <person name="Liu Y."/>
            <person name="Macdonald P."/>
            <person name="Melnikov A."/>
            <person name="Raley C."/>
            <person name="Sassi M."/>
            <person name="Sherman B.T."/>
            <person name="Song X."/>
            <person name="Sykes S."/>
            <person name="Tran B."/>
            <person name="Walsh L."/>
            <person name="Xia Y."/>
            <person name="Yang J."/>
            <person name="Young S."/>
            <person name="Zeng Q."/>
            <person name="Zheng X."/>
            <person name="Stephens R."/>
            <person name="Nusbaum C."/>
            <person name="Birren B.W."/>
            <person name="Azadi P."/>
            <person name="Lempicki R.A."/>
            <person name="Cuomo C.A."/>
            <person name="Kovacs J.A."/>
        </authorList>
    </citation>
    <scope>NUCLEOTIDE SEQUENCE [LARGE SCALE GENOMIC DNA]</scope>
    <source>
        <strain evidence="18">RU7</strain>
    </source>
</reference>
<name>A0A0W4ZD02_PNEJ7</name>
<evidence type="ECO:0000256" key="11">
    <source>
        <dbReference type="ARBA" id="ARBA00023136"/>
    </source>
</evidence>
<keyword evidence="7" id="KW-0378">Hydrolase</keyword>
<dbReference type="Pfam" id="PF00930">
    <property type="entry name" value="DPPIV_N"/>
    <property type="match status" value="1"/>
</dbReference>
<feature type="transmembrane region" description="Helical" evidence="14">
    <location>
        <begin position="31"/>
        <end position="53"/>
    </location>
</feature>
<keyword evidence="11 14" id="KW-0472">Membrane</keyword>
<keyword evidence="6 14" id="KW-0812">Transmembrane</keyword>
<evidence type="ECO:0000256" key="8">
    <source>
        <dbReference type="ARBA" id="ARBA00022825"/>
    </source>
</evidence>
<dbReference type="Pfam" id="PF00326">
    <property type="entry name" value="Peptidase_S9"/>
    <property type="match status" value="1"/>
</dbReference>
<keyword evidence="5" id="KW-0645">Protease</keyword>
<dbReference type="InterPro" id="IPR002469">
    <property type="entry name" value="Peptidase_S9B_N"/>
</dbReference>
<dbReference type="AlphaFoldDB" id="A0A0W4ZD02"/>
<feature type="domain" description="Peptidase S9 prolyl oligopeptidase catalytic" evidence="15">
    <location>
        <begin position="602"/>
        <end position="795"/>
    </location>
</feature>
<evidence type="ECO:0000256" key="13">
    <source>
        <dbReference type="SAM" id="MobiDB-lite"/>
    </source>
</evidence>
<dbReference type="InterPro" id="IPR050278">
    <property type="entry name" value="Serine_Prot_S9B/DPPIV"/>
</dbReference>
<evidence type="ECO:0000313" key="17">
    <source>
        <dbReference type="EMBL" id="KTW26292.1"/>
    </source>
</evidence>
<sequence>MSLENDTEKAQNNIAPTQDNQEKPKKSRRKYVIITAALVIFLLVILMIVIFVIRAQAKKVHKLDDSRRVTLDKWHFKEFYPSYQNIKWASGDEVSYFDRRDKTIIRVYLNGTSYMFLNETQVKKSNGGSFIFYNYRVSNDMKYILFLAYAEKRWRHSYFGNYWVYDVKKQELTPLIKDQSNAKVSYARWSPTGHKLAYVYENDIYVQDGAENAQRVTTDGSNDIFNGIPDWVYEEEVFSTNHVFWWSPDSKYLAFIRTNDTEVENIHIPLHMESYSYKYSAPIYPETMTLKYPRVGSKNPQVSLHIVDIHNGHKVKYLNNTDTKDDDNIITEVVWVGKTELLVKKTNRQSNFQYVYLFNATTGDGKLTRTLNATKIDGGWFEPGTQVTPIPSNRNAKRYGNGYIEIAINKGYYHIAYFRLNSYKNPKFLTNGNWEVVSIAGFDSPKSTVYFIATKKSSIERHLYKVSLLGGDVVAVTDEEKDGYYYADFSPSGTAYLLTYTGPEVPWQKIKKVDNEDYDLIIEKNEDLTEKLGKYDLPEKRYSTIRVGDYDMNVLEIVPPNFDDSGATKYPVLFHVYGGPASQLVSKRYRVSWSSVLSSDPDLQCIVVSVDGRGTGLMGRKFLTEIQGRIGVYESLDQLEVARQWKNKKYVDKDKFAIWGWSYGGYITLKALEKGTGVFQYGISVAPGTDFRYYDTIYTERYLGLFNQNPAGYQDASITNILGFKNATRFLVMHGSADENVHLQHTMKFVSGLVYHGLTNYDMHIFPDNAHDISANNAKYTIYKRMYEWLKEAFKK</sequence>
<evidence type="ECO:0000256" key="6">
    <source>
        <dbReference type="ARBA" id="ARBA00022692"/>
    </source>
</evidence>
<keyword evidence="18" id="KW-1185">Reference proteome</keyword>
<dbReference type="FunFam" id="3.40.50.1820:FF:000003">
    <property type="entry name" value="Dipeptidyl peptidase 4"/>
    <property type="match status" value="1"/>
</dbReference>
<dbReference type="Gene3D" id="3.40.50.1820">
    <property type="entry name" value="alpha/beta hydrolase"/>
    <property type="match status" value="1"/>
</dbReference>
<comment type="caution">
    <text evidence="17">The sequence shown here is derived from an EMBL/GenBank/DDBJ whole genome shotgun (WGS) entry which is preliminary data.</text>
</comment>
<evidence type="ECO:0000256" key="12">
    <source>
        <dbReference type="ARBA" id="ARBA00023180"/>
    </source>
</evidence>
<dbReference type="Gene3D" id="2.140.10.30">
    <property type="entry name" value="Dipeptidylpeptidase IV, N-terminal domain"/>
    <property type="match status" value="1"/>
</dbReference>
<dbReference type="GeneID" id="28942109"/>
<evidence type="ECO:0000256" key="2">
    <source>
        <dbReference type="ARBA" id="ARBA00006150"/>
    </source>
</evidence>
<evidence type="ECO:0000256" key="10">
    <source>
        <dbReference type="ARBA" id="ARBA00022989"/>
    </source>
</evidence>
<dbReference type="eggNOG" id="KOG2100">
    <property type="taxonomic scope" value="Eukaryota"/>
</dbReference>
<evidence type="ECO:0000313" key="18">
    <source>
        <dbReference type="Proteomes" id="UP000053447"/>
    </source>
</evidence>
<dbReference type="OrthoDB" id="16520at2759"/>
<gene>
    <name evidence="17" type="ORF">T551_03591</name>
</gene>
<accession>A0A0W4ZD02</accession>
<keyword evidence="9" id="KW-0735">Signal-anchor</keyword>
<evidence type="ECO:0000259" key="15">
    <source>
        <dbReference type="Pfam" id="PF00326"/>
    </source>
</evidence>
<proteinExistence type="inferred from homology"/>
<evidence type="ECO:0000256" key="4">
    <source>
        <dbReference type="ARBA" id="ARBA00022554"/>
    </source>
</evidence>
<evidence type="ECO:0008006" key="19">
    <source>
        <dbReference type="Google" id="ProtNLM"/>
    </source>
</evidence>
<dbReference type="GO" id="GO:0005774">
    <property type="term" value="C:vacuolar membrane"/>
    <property type="evidence" value="ECO:0007669"/>
    <property type="project" value="UniProtKB-SubCell"/>
</dbReference>
<evidence type="ECO:0000256" key="9">
    <source>
        <dbReference type="ARBA" id="ARBA00022968"/>
    </source>
</evidence>
<keyword evidence="3" id="KW-0031">Aminopeptidase</keyword>
<dbReference type="Proteomes" id="UP000053447">
    <property type="component" value="Unassembled WGS sequence"/>
</dbReference>
<dbReference type="VEuPathDB" id="FungiDB:T551_03591"/>
<comment type="subcellular location">
    <subcellularLocation>
        <location evidence="1">Vacuole membrane</location>
        <topology evidence="1">Single-pass type II membrane protein</topology>
    </subcellularLocation>
</comment>
<protein>
    <recommendedName>
        <fullName evidence="19">Dipeptidyl-peptidase IV</fullName>
    </recommendedName>
</protein>
<dbReference type="SUPFAM" id="SSF53474">
    <property type="entry name" value="alpha/beta-Hydrolases"/>
    <property type="match status" value="1"/>
</dbReference>
<evidence type="ECO:0000259" key="16">
    <source>
        <dbReference type="Pfam" id="PF00930"/>
    </source>
</evidence>
<dbReference type="GO" id="GO:0006508">
    <property type="term" value="P:proteolysis"/>
    <property type="evidence" value="ECO:0007669"/>
    <property type="project" value="UniProtKB-KW"/>
</dbReference>
<evidence type="ECO:0000256" key="1">
    <source>
        <dbReference type="ARBA" id="ARBA00004576"/>
    </source>
</evidence>
<feature type="domain" description="Dipeptidylpeptidase IV N-terminal" evidence="16">
    <location>
        <begin position="138"/>
        <end position="507"/>
    </location>
</feature>
<evidence type="ECO:0000256" key="3">
    <source>
        <dbReference type="ARBA" id="ARBA00022438"/>
    </source>
</evidence>
<dbReference type="PANTHER" id="PTHR11731">
    <property type="entry name" value="PROTEASE FAMILY S9B,C DIPEPTIDYL-PEPTIDASE IV-RELATED"/>
    <property type="match status" value="1"/>
</dbReference>
<evidence type="ECO:0000256" key="7">
    <source>
        <dbReference type="ARBA" id="ARBA00022801"/>
    </source>
</evidence>
<dbReference type="GO" id="GO:0004177">
    <property type="term" value="F:aminopeptidase activity"/>
    <property type="evidence" value="ECO:0007669"/>
    <property type="project" value="UniProtKB-KW"/>
</dbReference>
<dbReference type="SUPFAM" id="SSF82171">
    <property type="entry name" value="DPP6 N-terminal domain-like"/>
    <property type="match status" value="1"/>
</dbReference>
<evidence type="ECO:0000256" key="5">
    <source>
        <dbReference type="ARBA" id="ARBA00022670"/>
    </source>
</evidence>
<keyword evidence="10 14" id="KW-1133">Transmembrane helix</keyword>
<evidence type="ECO:0000256" key="14">
    <source>
        <dbReference type="SAM" id="Phobius"/>
    </source>
</evidence>
<keyword evidence="4" id="KW-0926">Vacuole</keyword>
<dbReference type="PANTHER" id="PTHR11731:SF200">
    <property type="entry name" value="DIPEPTIDYL PEPTIDASE 10, ISOFORM B"/>
    <property type="match status" value="1"/>
</dbReference>
<dbReference type="GO" id="GO:0005886">
    <property type="term" value="C:plasma membrane"/>
    <property type="evidence" value="ECO:0007669"/>
    <property type="project" value="TreeGrafter"/>
</dbReference>
<dbReference type="EMBL" id="LFWA01000018">
    <property type="protein sequence ID" value="KTW26292.1"/>
    <property type="molecule type" value="Genomic_DNA"/>
</dbReference>
<dbReference type="InterPro" id="IPR001375">
    <property type="entry name" value="Peptidase_S9_cat"/>
</dbReference>
<organism evidence="17 18">
    <name type="scientific">Pneumocystis jirovecii (strain RU7)</name>
    <name type="common">Human pneumocystis pneumonia agent</name>
    <dbReference type="NCBI Taxonomy" id="1408657"/>
    <lineage>
        <taxon>Eukaryota</taxon>
        <taxon>Fungi</taxon>
        <taxon>Dikarya</taxon>
        <taxon>Ascomycota</taxon>
        <taxon>Taphrinomycotina</taxon>
        <taxon>Pneumocystomycetes</taxon>
        <taxon>Pneumocystaceae</taxon>
        <taxon>Pneumocystis</taxon>
    </lineage>
</organism>
<comment type="similarity">
    <text evidence="2">Belongs to the peptidase S9B family.</text>
</comment>